<dbReference type="InterPro" id="IPR042172">
    <property type="entry name" value="Adenosylhomocyst_ase-like_sf"/>
</dbReference>
<dbReference type="PANTHER" id="PTHR23420">
    <property type="entry name" value="ADENOSYLHOMOCYSTEINASE"/>
    <property type="match status" value="1"/>
</dbReference>
<keyword evidence="3" id="KW-0554">One-carbon metabolism</keyword>
<dbReference type="InterPro" id="IPR015878">
    <property type="entry name" value="Ado_hCys_hydrolase_NAD-bd"/>
</dbReference>
<dbReference type="EC" id="3.3.1.1" evidence="6"/>
<dbReference type="InterPro" id="IPR036291">
    <property type="entry name" value="NAD(P)-bd_dom_sf"/>
</dbReference>
<dbReference type="Pfam" id="PF00670">
    <property type="entry name" value="AdoHcyase_NAD"/>
    <property type="match status" value="1"/>
</dbReference>
<reference evidence="6 7" key="1">
    <citation type="journal article" date="2021" name="Nat. Commun.">
        <title>Reductive evolution and unique predatory mode in the CPR bacterium Vampirococcus lugosii.</title>
        <authorList>
            <person name="Moreira D."/>
            <person name="Zivanovic Y."/>
            <person name="Lopez-Archilla A.I."/>
            <person name="Iniesto M."/>
            <person name="Lopez-Garcia P."/>
        </authorList>
    </citation>
    <scope>NUCLEOTIDE SEQUENCE [LARGE SCALE GENOMIC DNA]</scope>
    <source>
        <strain evidence="6">Chiprana</strain>
    </source>
</reference>
<evidence type="ECO:0000313" key="6">
    <source>
        <dbReference type="EMBL" id="MBS8121670.1"/>
    </source>
</evidence>
<accession>A0ABS5QKA6</accession>
<dbReference type="Gene3D" id="3.40.50.720">
    <property type="entry name" value="NAD(P)-binding Rossmann-like Domain"/>
    <property type="match status" value="1"/>
</dbReference>
<evidence type="ECO:0000256" key="4">
    <source>
        <dbReference type="ARBA" id="ARBA00023027"/>
    </source>
</evidence>
<evidence type="ECO:0000256" key="1">
    <source>
        <dbReference type="ARBA" id="ARBA00001911"/>
    </source>
</evidence>
<comment type="similarity">
    <text evidence="2">Belongs to the adenosylhomocysteinase family.</text>
</comment>
<proteinExistence type="inferred from homology"/>
<protein>
    <submittedName>
        <fullName evidence="6">Adenosylhomocysteinase</fullName>
        <ecNumber evidence="6">3.3.1.1</ecNumber>
    </submittedName>
</protein>
<keyword evidence="4" id="KW-0520">NAD</keyword>
<name>A0ABS5QKA6_9BACT</name>
<dbReference type="RefSeq" id="WP_213348434.1">
    <property type="nucleotide sequence ID" value="NZ_JAEDAM010000009.1"/>
</dbReference>
<sequence length="375" mass="43300">MYRQSNLFLEKIIKENINNLGKINGISIIIVSHILPDKLDFIQILSKYFKIEFIIPKPKSIDKNTFDKLKNEFDILQITRDEIYKNQEIIFEKIKNIQNKIIIIDIGGYFSKIIKKLEEKFNNKIIGIIEDTENGHQKYEKIIKNISIPIISVARSVLKNGEDFLIGQSIVFSTDYVLRLNNILLHNKYAGIIGFGKIGKSIAIDLKGKNIQLGINDINPYKGIEVLTYGYNFLSKEELFTKSDIIFLATGNYGLKGEDFENLKNNVILASVTSSDDEININYLIENFETKIINEYTTKYTKNGKNIYLLYGGNAINFINNAVVGEFIYLVQAEIIHIIFKLYKKNGLNNENNSIYSIENNEKIYIPQLWLKYFI</sequence>
<evidence type="ECO:0000259" key="5">
    <source>
        <dbReference type="SMART" id="SM00997"/>
    </source>
</evidence>
<feature type="domain" description="S-adenosyl-L-homocysteine hydrolase NAD binding" evidence="5">
    <location>
        <begin position="162"/>
        <end position="323"/>
    </location>
</feature>
<dbReference type="SMART" id="SM00997">
    <property type="entry name" value="AdoHcyase_NAD"/>
    <property type="match status" value="1"/>
</dbReference>
<dbReference type="Gene3D" id="3.40.50.1480">
    <property type="entry name" value="Adenosylhomocysteinase-like"/>
    <property type="match status" value="1"/>
</dbReference>
<dbReference type="GO" id="GO:0016787">
    <property type="term" value="F:hydrolase activity"/>
    <property type="evidence" value="ECO:0007669"/>
    <property type="project" value="UniProtKB-KW"/>
</dbReference>
<gene>
    <name evidence="6" type="ORF">VAMP_13n135</name>
</gene>
<dbReference type="SUPFAM" id="SSF51735">
    <property type="entry name" value="NAD(P)-binding Rossmann-fold domains"/>
    <property type="match status" value="1"/>
</dbReference>
<dbReference type="InterPro" id="IPR000043">
    <property type="entry name" value="Adenosylhomocysteinase-like"/>
</dbReference>
<comment type="caution">
    <text evidence="6">The sequence shown here is derived from an EMBL/GenBank/DDBJ whole genome shotgun (WGS) entry which is preliminary data.</text>
</comment>
<dbReference type="Proteomes" id="UP000680365">
    <property type="component" value="Unassembled WGS sequence"/>
</dbReference>
<keyword evidence="7" id="KW-1185">Reference proteome</keyword>
<evidence type="ECO:0000313" key="7">
    <source>
        <dbReference type="Proteomes" id="UP000680365"/>
    </source>
</evidence>
<organism evidence="6 7">
    <name type="scientific">Candidatus Vampirococcus lugosii</name>
    <dbReference type="NCBI Taxonomy" id="2789015"/>
    <lineage>
        <taxon>Bacteria</taxon>
        <taxon>Candidatus Absconditibacteriota</taxon>
        <taxon>Vampirococcus</taxon>
    </lineage>
</organism>
<evidence type="ECO:0000256" key="3">
    <source>
        <dbReference type="ARBA" id="ARBA00022563"/>
    </source>
</evidence>
<comment type="cofactor">
    <cofactor evidence="1">
        <name>NAD(+)</name>
        <dbReference type="ChEBI" id="CHEBI:57540"/>
    </cofactor>
</comment>
<dbReference type="PANTHER" id="PTHR23420:SF0">
    <property type="entry name" value="ADENOSYLHOMOCYSTEINASE"/>
    <property type="match status" value="1"/>
</dbReference>
<keyword evidence="6" id="KW-0378">Hydrolase</keyword>
<dbReference type="EMBL" id="JAEDAM010000009">
    <property type="protein sequence ID" value="MBS8121670.1"/>
    <property type="molecule type" value="Genomic_DNA"/>
</dbReference>
<evidence type="ECO:0000256" key="2">
    <source>
        <dbReference type="ARBA" id="ARBA00007122"/>
    </source>
</evidence>